<organism evidence="2 3">
    <name type="scientific">Discina gigas</name>
    <dbReference type="NCBI Taxonomy" id="1032678"/>
    <lineage>
        <taxon>Eukaryota</taxon>
        <taxon>Fungi</taxon>
        <taxon>Dikarya</taxon>
        <taxon>Ascomycota</taxon>
        <taxon>Pezizomycotina</taxon>
        <taxon>Pezizomycetes</taxon>
        <taxon>Pezizales</taxon>
        <taxon>Discinaceae</taxon>
        <taxon>Discina</taxon>
    </lineage>
</organism>
<evidence type="ECO:0000313" key="3">
    <source>
        <dbReference type="Proteomes" id="UP001447188"/>
    </source>
</evidence>
<feature type="region of interest" description="Disordered" evidence="1">
    <location>
        <begin position="183"/>
        <end position="221"/>
    </location>
</feature>
<comment type="caution">
    <text evidence="2">The sequence shown here is derived from an EMBL/GenBank/DDBJ whole genome shotgun (WGS) entry which is preliminary data.</text>
</comment>
<dbReference type="PANTHER" id="PTHR28058:SF1">
    <property type="entry name" value="SMALL RIBOSOMAL SUBUNIT PROTEIN BS1M"/>
    <property type="match status" value="1"/>
</dbReference>
<name>A0ABR3GSN9_9PEZI</name>
<proteinExistence type="predicted"/>
<sequence length="445" mass="49050">MSAAKRLSPAASLLRRSRLMAMPAPVPPPPSYFLTNPDVSPHPTVQAITTPTSSHSRGNWGLKRDLPTKTKYPFLRYTALDTLEHFTTYESAADDVLTLKKWQEMDLPLLKGPAIDHSLESHSFARRESVFDGGDAEEYKWRFEGPYLPDLPAGEFKRYIEAKIKPRRAEFVAYVTKHQEKWGSKSSFSDRPDQGAPGGWGSAQGGEKWTDEKKKKKKGETPLEDIDIRALRADPDLLEKLAMQFLDLPFYSRPHRTHPSGGLHYTRSAAHIRNDPVEGPQAGAKLVPGRNMNYQSSTGALVGIGGIVAKATDAGRLEDSVRTYNNRYQVKKYVPGRAKLDALGRVLLDVDIINNESSQGAYGGSRSIGYASMGLARTGETATDILKTLGGGGGRYSGVYDSVREPKNTGDGKPVVEGRPVVGGRSAEKQKYVDDVMDLLDNYKR</sequence>
<keyword evidence="3" id="KW-1185">Reference proteome</keyword>
<accession>A0ABR3GSN9</accession>
<protein>
    <submittedName>
        <fullName evidence="2">Uncharacterized protein</fullName>
    </submittedName>
</protein>
<evidence type="ECO:0000256" key="1">
    <source>
        <dbReference type="SAM" id="MobiDB-lite"/>
    </source>
</evidence>
<dbReference type="EMBL" id="JBBBZM010000016">
    <property type="protein sequence ID" value="KAL0638949.1"/>
    <property type="molecule type" value="Genomic_DNA"/>
</dbReference>
<dbReference type="PANTHER" id="PTHR28058">
    <property type="entry name" value="37S RIBOSOMAL PROTEIN MRP51, MITOCHONDRIAL"/>
    <property type="match status" value="1"/>
</dbReference>
<dbReference type="Pfam" id="PF11709">
    <property type="entry name" value="Mit_ribos_Mrp51"/>
    <property type="match status" value="1"/>
</dbReference>
<dbReference type="Proteomes" id="UP001447188">
    <property type="component" value="Unassembled WGS sequence"/>
</dbReference>
<evidence type="ECO:0000313" key="2">
    <source>
        <dbReference type="EMBL" id="KAL0638949.1"/>
    </source>
</evidence>
<dbReference type="InterPro" id="IPR016712">
    <property type="entry name" value="Rbsml_bS1m-like"/>
</dbReference>
<gene>
    <name evidence="2" type="ORF">Q9L58_002000</name>
</gene>
<feature type="compositionally biased region" description="Basic and acidic residues" evidence="1">
    <location>
        <begin position="183"/>
        <end position="193"/>
    </location>
</feature>
<reference evidence="2 3" key="1">
    <citation type="submission" date="2024-02" db="EMBL/GenBank/DDBJ databases">
        <title>Discinaceae phylogenomics.</title>
        <authorList>
            <person name="Dirks A.C."/>
            <person name="James T.Y."/>
        </authorList>
    </citation>
    <scope>NUCLEOTIDE SEQUENCE [LARGE SCALE GENOMIC DNA]</scope>
    <source>
        <strain evidence="2 3">ACD0624</strain>
    </source>
</reference>